<evidence type="ECO:0000313" key="2">
    <source>
        <dbReference type="EMBL" id="MDT0546557.1"/>
    </source>
</evidence>
<dbReference type="EMBL" id="JAVRFD010000015">
    <property type="protein sequence ID" value="MDT0546557.1"/>
    <property type="molecule type" value="Genomic_DNA"/>
</dbReference>
<evidence type="ECO:0000313" key="3">
    <source>
        <dbReference type="Proteomes" id="UP001180754"/>
    </source>
</evidence>
<reference evidence="2" key="1">
    <citation type="submission" date="2024-05" db="EMBL/GenBank/DDBJ databases">
        <title>30 novel species of actinomycetes from the DSMZ collection.</title>
        <authorList>
            <person name="Nouioui I."/>
        </authorList>
    </citation>
    <scope>NUCLEOTIDE SEQUENCE</scope>
    <source>
        <strain evidence="2">DSM 41529</strain>
    </source>
</reference>
<keyword evidence="3" id="KW-1185">Reference proteome</keyword>
<proteinExistence type="predicted"/>
<organism evidence="2 3">
    <name type="scientific">Streptomyces lonegramiae</name>
    <dbReference type="NCBI Taxonomy" id="3075524"/>
    <lineage>
        <taxon>Bacteria</taxon>
        <taxon>Bacillati</taxon>
        <taxon>Actinomycetota</taxon>
        <taxon>Actinomycetes</taxon>
        <taxon>Kitasatosporales</taxon>
        <taxon>Streptomycetaceae</taxon>
        <taxon>Streptomyces</taxon>
    </lineage>
</organism>
<name>A0ABU2XM65_9ACTN</name>
<protein>
    <recommendedName>
        <fullName evidence="4">WXG100 family type VII secretion target</fullName>
    </recommendedName>
</protein>
<feature type="region of interest" description="Disordered" evidence="1">
    <location>
        <begin position="453"/>
        <end position="484"/>
    </location>
</feature>
<dbReference type="RefSeq" id="WP_311727038.1">
    <property type="nucleotide sequence ID" value="NZ_JAVRFD010000015.1"/>
</dbReference>
<sequence length="484" mass="52972">MAFTYTNLLEMDLGKLGAAVADWKTLVSDLEKLGTDVDRGLVRKSNAAKWAGLNATVTRDFVRKTAKEFRDLHREAKSVWSVLDDANTELRGIQKRVRKLVADAVAEKPSLLVKDAGDGSVRVTEALCNVDGDSQRTEDLLTWYAESITEMVTYAAEIDAAVTRALRASHGQDPHDAGHAVYTSLDEDMIPRAVELASLGDEASPEERARLRRLWESLSPRARGELWAAHKDDLVAAGVLSPRIRQISPDAGSGRHGVESPGLGERVTLEKVKALAEGASLLGMDDAARHLTHYLDNSGTTLDLPVDKMMKGDVALRNKALEAIMDNEGKWRAEALAEFRKNGGRPVAIPVETMNSDYRFSRSGNEDWYLAVGSVNTNTSGVVTVTPGADGKPKVGLDYQLNVWDRYNWDSGKETEIAGVTFTDEEIGRLHRTGLAQEFDMRGSSSVVHRQIVDGPGRLTQDPVPDVGRDSGGRTDPGREDPYR</sequence>
<gene>
    <name evidence="2" type="ORF">RND15_28175</name>
</gene>
<evidence type="ECO:0008006" key="4">
    <source>
        <dbReference type="Google" id="ProtNLM"/>
    </source>
</evidence>
<dbReference type="Proteomes" id="UP001180754">
    <property type="component" value="Unassembled WGS sequence"/>
</dbReference>
<evidence type="ECO:0000256" key="1">
    <source>
        <dbReference type="SAM" id="MobiDB-lite"/>
    </source>
</evidence>
<comment type="caution">
    <text evidence="2">The sequence shown here is derived from an EMBL/GenBank/DDBJ whole genome shotgun (WGS) entry which is preliminary data.</text>
</comment>
<feature type="compositionally biased region" description="Basic and acidic residues" evidence="1">
    <location>
        <begin position="467"/>
        <end position="484"/>
    </location>
</feature>
<accession>A0ABU2XM65</accession>